<dbReference type="InterPro" id="IPR036259">
    <property type="entry name" value="MFS_trans_sf"/>
</dbReference>
<keyword evidence="12" id="KW-1185">Reference proteome</keyword>
<dbReference type="GO" id="GO:0005886">
    <property type="term" value="C:plasma membrane"/>
    <property type="evidence" value="ECO:0007669"/>
    <property type="project" value="UniProtKB-ARBA"/>
</dbReference>
<feature type="transmembrane region" description="Helical" evidence="10">
    <location>
        <begin position="454"/>
        <end position="474"/>
    </location>
</feature>
<dbReference type="AlphaFoldDB" id="Q6BUB3"/>
<evidence type="ECO:0000256" key="8">
    <source>
        <dbReference type="RuleBase" id="RU003755"/>
    </source>
</evidence>
<comment type="similarity">
    <text evidence="2 8">Belongs to the major facilitator superfamily. Proton-dependent oligopeptide transporter (POT/PTR) (TC 2.A.17) family.</text>
</comment>
<evidence type="ECO:0000313" key="12">
    <source>
        <dbReference type="Proteomes" id="UP000000599"/>
    </source>
</evidence>
<name>Q6BUB3_DEBHA</name>
<dbReference type="EMBL" id="CR382135">
    <property type="protein sequence ID" value="CAG86282.2"/>
    <property type="molecule type" value="Genomic_DNA"/>
</dbReference>
<feature type="compositionally biased region" description="Basic and acidic residues" evidence="9">
    <location>
        <begin position="1"/>
        <end position="28"/>
    </location>
</feature>
<feature type="transmembrane region" description="Helical" evidence="10">
    <location>
        <begin position="248"/>
        <end position="270"/>
    </location>
</feature>
<dbReference type="Gene3D" id="1.20.1250.20">
    <property type="entry name" value="MFS general substrate transporter like domains"/>
    <property type="match status" value="1"/>
</dbReference>
<reference evidence="11 12" key="1">
    <citation type="journal article" date="2004" name="Nature">
        <title>Genome evolution in yeasts.</title>
        <authorList>
            <consortium name="Genolevures"/>
            <person name="Dujon B."/>
            <person name="Sherman D."/>
            <person name="Fischer G."/>
            <person name="Durrens P."/>
            <person name="Casaregola S."/>
            <person name="Lafontaine I."/>
            <person name="de Montigny J."/>
            <person name="Marck C."/>
            <person name="Neuveglise C."/>
            <person name="Talla E."/>
            <person name="Goffard N."/>
            <person name="Frangeul L."/>
            <person name="Aigle M."/>
            <person name="Anthouard V."/>
            <person name="Babour A."/>
            <person name="Barbe V."/>
            <person name="Barnay S."/>
            <person name="Blanchin S."/>
            <person name="Beckerich J.M."/>
            <person name="Beyne E."/>
            <person name="Bleykasten C."/>
            <person name="Boisrame A."/>
            <person name="Boyer J."/>
            <person name="Cattolico L."/>
            <person name="Confanioleri F."/>
            <person name="de Daruvar A."/>
            <person name="Despons L."/>
            <person name="Fabre E."/>
            <person name="Fairhead C."/>
            <person name="Ferry-Dumazet H."/>
            <person name="Groppi A."/>
            <person name="Hantraye F."/>
            <person name="Hennequin C."/>
            <person name="Jauniaux N."/>
            <person name="Joyet P."/>
            <person name="Kachouri R."/>
            <person name="Kerrest A."/>
            <person name="Koszul R."/>
            <person name="Lemaire M."/>
            <person name="Lesur I."/>
            <person name="Ma L."/>
            <person name="Muller H."/>
            <person name="Nicaud J.M."/>
            <person name="Nikolski M."/>
            <person name="Oztas S."/>
            <person name="Ozier-Kalogeropoulos O."/>
            <person name="Pellenz S."/>
            <person name="Potier S."/>
            <person name="Richard G.F."/>
            <person name="Straub M.L."/>
            <person name="Suleau A."/>
            <person name="Swennene D."/>
            <person name="Tekaia F."/>
            <person name="Wesolowski-Louvel M."/>
            <person name="Westhof E."/>
            <person name="Wirth B."/>
            <person name="Zeniou-Meyer M."/>
            <person name="Zivanovic I."/>
            <person name="Bolotin-Fukuhara M."/>
            <person name="Thierry A."/>
            <person name="Bouchier C."/>
            <person name="Caudron B."/>
            <person name="Scarpelli C."/>
            <person name="Gaillardin C."/>
            <person name="Weissenbach J."/>
            <person name="Wincker P."/>
            <person name="Souciet J.L."/>
        </authorList>
    </citation>
    <scope>NUCLEOTIDE SEQUENCE [LARGE SCALE GENOMIC DNA]</scope>
    <source>
        <strain evidence="12">ATCC 36239 / CBS 767 / BCRC 21394 / JCM 1990 / NBRC 0083 / IGC 2968</strain>
    </source>
</reference>
<dbReference type="GO" id="GO:0071916">
    <property type="term" value="F:dipeptide transmembrane transporter activity"/>
    <property type="evidence" value="ECO:0007669"/>
    <property type="project" value="UniProtKB-ARBA"/>
</dbReference>
<dbReference type="Pfam" id="PF00854">
    <property type="entry name" value="PTR2"/>
    <property type="match status" value="1"/>
</dbReference>
<dbReference type="PANTHER" id="PTHR11654">
    <property type="entry name" value="OLIGOPEPTIDE TRANSPORTER-RELATED"/>
    <property type="match status" value="1"/>
</dbReference>
<dbReference type="KEGG" id="dha:DEHA2C12210g"/>
<evidence type="ECO:0000256" key="6">
    <source>
        <dbReference type="ARBA" id="ARBA00022989"/>
    </source>
</evidence>
<evidence type="ECO:0000313" key="11">
    <source>
        <dbReference type="EMBL" id="CAG86282.2"/>
    </source>
</evidence>
<evidence type="ECO:0000256" key="5">
    <source>
        <dbReference type="ARBA" id="ARBA00022856"/>
    </source>
</evidence>
<feature type="transmembrane region" description="Helical" evidence="10">
    <location>
        <begin position="136"/>
        <end position="158"/>
    </location>
</feature>
<dbReference type="HOGENOM" id="CLU_004790_4_2_1"/>
<dbReference type="SUPFAM" id="SSF103473">
    <property type="entry name" value="MFS general substrate transporter"/>
    <property type="match status" value="1"/>
</dbReference>
<keyword evidence="6 10" id="KW-1133">Transmembrane helix</keyword>
<feature type="transmembrane region" description="Helical" evidence="10">
    <location>
        <begin position="486"/>
        <end position="506"/>
    </location>
</feature>
<dbReference type="RefSeq" id="XP_458206.2">
    <property type="nucleotide sequence ID" value="XM_458206.1"/>
</dbReference>
<feature type="transmembrane region" description="Helical" evidence="10">
    <location>
        <begin position="223"/>
        <end position="242"/>
    </location>
</feature>
<dbReference type="Proteomes" id="UP000000599">
    <property type="component" value="Chromosome C"/>
</dbReference>
<dbReference type="PROSITE" id="PS01022">
    <property type="entry name" value="PTR2_1"/>
    <property type="match status" value="1"/>
</dbReference>
<gene>
    <name evidence="11" type="ordered locus">DEHA2C12210g</name>
</gene>
<feature type="transmembrane region" description="Helical" evidence="10">
    <location>
        <begin position="518"/>
        <end position="536"/>
    </location>
</feature>
<dbReference type="InParanoid" id="Q6BUB3"/>
<keyword evidence="3 8" id="KW-0813">Transport</keyword>
<keyword evidence="4 8" id="KW-0812">Transmembrane</keyword>
<dbReference type="VEuPathDB" id="FungiDB:DEHA2C12210g"/>
<protein>
    <submittedName>
        <fullName evidence="11">DEHA2C12210p</fullName>
    </submittedName>
</protein>
<feature type="transmembrane region" description="Helical" evidence="10">
    <location>
        <begin position="109"/>
        <end position="129"/>
    </location>
</feature>
<evidence type="ECO:0000256" key="3">
    <source>
        <dbReference type="ARBA" id="ARBA00022448"/>
    </source>
</evidence>
<feature type="transmembrane region" description="Helical" evidence="10">
    <location>
        <begin position="164"/>
        <end position="184"/>
    </location>
</feature>
<dbReference type="FunCoup" id="Q6BUB3">
    <property type="interactions" value="1163"/>
</dbReference>
<keyword evidence="5" id="KW-0653">Protein transport</keyword>
<dbReference type="PROSITE" id="PS01023">
    <property type="entry name" value="PTR2_2"/>
    <property type="match status" value="1"/>
</dbReference>
<dbReference type="eggNOG" id="KOG1237">
    <property type="taxonomic scope" value="Eukaryota"/>
</dbReference>
<dbReference type="OrthoDB" id="8904098at2759"/>
<feature type="region of interest" description="Disordered" evidence="9">
    <location>
        <begin position="1"/>
        <end position="50"/>
    </location>
</feature>
<dbReference type="InterPro" id="IPR018456">
    <property type="entry name" value="PTR2_symporter_CS"/>
</dbReference>
<evidence type="ECO:0000256" key="2">
    <source>
        <dbReference type="ARBA" id="ARBA00005982"/>
    </source>
</evidence>
<dbReference type="GeneID" id="2900438"/>
<accession>Q6BUB3</accession>
<evidence type="ECO:0000256" key="10">
    <source>
        <dbReference type="SAM" id="Phobius"/>
    </source>
</evidence>
<dbReference type="InterPro" id="IPR000109">
    <property type="entry name" value="POT_fam"/>
</dbReference>
<evidence type="ECO:0000256" key="9">
    <source>
        <dbReference type="SAM" id="MobiDB-lite"/>
    </source>
</evidence>
<comment type="subcellular location">
    <subcellularLocation>
        <location evidence="1 8">Membrane</location>
        <topology evidence="1 8">Multi-pass membrane protein</topology>
    </subcellularLocation>
</comment>
<evidence type="ECO:0000256" key="1">
    <source>
        <dbReference type="ARBA" id="ARBA00004141"/>
    </source>
</evidence>
<proteinExistence type="inferred from homology"/>
<feature type="transmembrane region" description="Helical" evidence="10">
    <location>
        <begin position="368"/>
        <end position="392"/>
    </location>
</feature>
<evidence type="ECO:0000256" key="7">
    <source>
        <dbReference type="ARBA" id="ARBA00023136"/>
    </source>
</evidence>
<dbReference type="FunFam" id="1.20.1250.20:FF:000085">
    <property type="entry name" value="MFS peptide transporter Ptr2"/>
    <property type="match status" value="1"/>
</dbReference>
<feature type="transmembrane region" description="Helical" evidence="10">
    <location>
        <begin position="404"/>
        <end position="426"/>
    </location>
</feature>
<evidence type="ECO:0000256" key="4">
    <source>
        <dbReference type="ARBA" id="ARBA00022692"/>
    </source>
</evidence>
<keyword evidence="7 10" id="KW-0472">Membrane</keyword>
<sequence>MSEHATEKIVDTDSVEKKHETALVKENSETNEDQLSSPVDEDEGRTPTNEEMKTLRHVSEKIPIRCWLVAIVELAERFSYYGLSAPFQNYMQYDKPKGMLNLSQQGATALSYFFQFWCYVTPVLGAWVADTYWGKLNTIIAFSLFYTVGILILFVTSLPSMSETTALGGFIVAIIIIGIGTGGVKSNVSPLIADQVPKTLPVIKVLKSGERVVQDPNVTIQNVFMYFYLMINIGSLSVIATTELEYNVGFWAAYLLPFCFFFIAIGALIIGRKQYVQLPVSEKVIAKSFKISFIGLKNKFNLDVAKPSVSPEMDYPWSDKFVEEVKRAFYACKVFAFYPLYWVVYGQMLNNFVSQAAQMETHNLPNDILQAINSIAIIIFIPVCERLVYPFIRRFTPFKAITKITMGYMFATGAMVYAAVLQHYIYSSGPCYDEPLKCAGYEGVPNHVHVAIQAPAYFLIAMSEIFASITGLEYAYTKAPVSMKSFITSLFLLTNAIGSAIGIALSSTSEDPKLVWNYTGLAVSCFLAGTAFWFTFKHYNYREDELNSLDYVDDNGIPNNNRDLQPITSFAFSGKSIA</sequence>
<keyword evidence="5" id="KW-0571">Peptide transport</keyword>
<organism evidence="11 12">
    <name type="scientific">Debaryomyces hansenii (strain ATCC 36239 / CBS 767 / BCRC 21394 / JCM 1990 / NBRC 0083 / IGC 2968)</name>
    <name type="common">Yeast</name>
    <name type="synonym">Torulaspora hansenii</name>
    <dbReference type="NCBI Taxonomy" id="284592"/>
    <lineage>
        <taxon>Eukaryota</taxon>
        <taxon>Fungi</taxon>
        <taxon>Dikarya</taxon>
        <taxon>Ascomycota</taxon>
        <taxon>Saccharomycotina</taxon>
        <taxon>Pichiomycetes</taxon>
        <taxon>Debaryomycetaceae</taxon>
        <taxon>Debaryomyces</taxon>
    </lineage>
</organism>
<feature type="transmembrane region" description="Helical" evidence="10">
    <location>
        <begin position="328"/>
        <end position="348"/>
    </location>
</feature>
<dbReference type="OMA" id="QMMGVWF"/>